<name>A0A086A2X9_9FLAO</name>
<keyword evidence="1" id="KW-0732">Signal</keyword>
<evidence type="ECO:0000313" key="3">
    <source>
        <dbReference type="Proteomes" id="UP000028705"/>
    </source>
</evidence>
<dbReference type="PROSITE" id="PS51257">
    <property type="entry name" value="PROKAR_LIPOPROTEIN"/>
    <property type="match status" value="1"/>
</dbReference>
<organism evidence="2 3">
    <name type="scientific">Chryseobacterium soli</name>
    <dbReference type="NCBI Taxonomy" id="445961"/>
    <lineage>
        <taxon>Bacteria</taxon>
        <taxon>Pseudomonadati</taxon>
        <taxon>Bacteroidota</taxon>
        <taxon>Flavobacteriia</taxon>
        <taxon>Flavobacteriales</taxon>
        <taxon>Weeksellaceae</taxon>
        <taxon>Chryseobacterium group</taxon>
        <taxon>Chryseobacterium</taxon>
    </lineage>
</organism>
<feature type="signal peptide" evidence="1">
    <location>
        <begin position="1"/>
        <end position="23"/>
    </location>
</feature>
<dbReference type="EMBL" id="JPRH01000008">
    <property type="protein sequence ID" value="KFF11043.1"/>
    <property type="molecule type" value="Genomic_DNA"/>
</dbReference>
<dbReference type="STRING" id="445961.IW15_17935"/>
<keyword evidence="3" id="KW-1185">Reference proteome</keyword>
<evidence type="ECO:0000313" key="2">
    <source>
        <dbReference type="EMBL" id="KFF11043.1"/>
    </source>
</evidence>
<dbReference type="Proteomes" id="UP000028705">
    <property type="component" value="Unassembled WGS sequence"/>
</dbReference>
<sequence>MKYPKLSFILLLLVIISCKQKPATTVGAEKMAKPNKSTKRELLSTTKNNTDKIYEDLVTFLCINTPGDFPIVFVEKDKKILSFFVGDKFPYEADKIPFKRGDLIRIRWKKDTIIPPDGEDSYQSEVLLNAEKIKNGKLTVYKQKHPEKIEIDNQIKEDISKEDLQQIDDVALYFLATSTDNDFLSSIEEAEKADESVGNLMIAISDEFIKNEPYMKIDYNYLYRGQISTLKTIYTDKDCAKIFLLDEKTGSLLPYWQ</sequence>
<reference evidence="2 3" key="1">
    <citation type="submission" date="2014-07" db="EMBL/GenBank/DDBJ databases">
        <title>Genome of Chryseobacterium soli DSM 19298.</title>
        <authorList>
            <person name="Stropko S.J."/>
            <person name="Pipes S.E."/>
            <person name="Newman J."/>
        </authorList>
    </citation>
    <scope>NUCLEOTIDE SEQUENCE [LARGE SCALE GENOMIC DNA]</scope>
    <source>
        <strain evidence="2 3">DSM 19298</strain>
    </source>
</reference>
<accession>A0A086A2X9</accession>
<evidence type="ECO:0000256" key="1">
    <source>
        <dbReference type="SAM" id="SignalP"/>
    </source>
</evidence>
<comment type="caution">
    <text evidence="2">The sequence shown here is derived from an EMBL/GenBank/DDBJ whole genome shotgun (WGS) entry which is preliminary data.</text>
</comment>
<feature type="chain" id="PRO_5001802037" description="Lipoprotein" evidence="1">
    <location>
        <begin position="24"/>
        <end position="257"/>
    </location>
</feature>
<gene>
    <name evidence="2" type="ORF">IW15_17935</name>
</gene>
<proteinExistence type="predicted"/>
<evidence type="ECO:0008006" key="4">
    <source>
        <dbReference type="Google" id="ProtNLM"/>
    </source>
</evidence>
<dbReference type="AlphaFoldDB" id="A0A086A2X9"/>
<protein>
    <recommendedName>
        <fullName evidence="4">Lipoprotein</fullName>
    </recommendedName>
</protein>